<keyword evidence="2" id="KW-1185">Reference proteome</keyword>
<dbReference type="EMBL" id="FNXE01000021">
    <property type="protein sequence ID" value="SEH83339.1"/>
    <property type="molecule type" value="Genomic_DNA"/>
</dbReference>
<dbReference type="PROSITE" id="PS51257">
    <property type="entry name" value="PROKAR_LIPOPROTEIN"/>
    <property type="match status" value="1"/>
</dbReference>
<organism evidence="1 2">
    <name type="scientific">Paenimyroides marinum</name>
    <dbReference type="NCBI Taxonomy" id="1159016"/>
    <lineage>
        <taxon>Bacteria</taxon>
        <taxon>Pseudomonadati</taxon>
        <taxon>Bacteroidota</taxon>
        <taxon>Flavobacteriia</taxon>
        <taxon>Flavobacteriales</taxon>
        <taxon>Flavobacteriaceae</taxon>
        <taxon>Paenimyroides</taxon>
    </lineage>
</organism>
<name>A0A1H6LDN9_9FLAO</name>
<reference evidence="1 2" key="1">
    <citation type="submission" date="2016-10" db="EMBL/GenBank/DDBJ databases">
        <authorList>
            <person name="de Groot N.N."/>
        </authorList>
    </citation>
    <scope>NUCLEOTIDE SEQUENCE [LARGE SCALE GENOMIC DNA]</scope>
    <source>
        <strain evidence="1 2">CGMCC 1.10825</strain>
    </source>
</reference>
<protein>
    <submittedName>
        <fullName evidence="1">Uncharacterized protein</fullName>
    </submittedName>
</protein>
<evidence type="ECO:0000313" key="1">
    <source>
        <dbReference type="EMBL" id="SEH83339.1"/>
    </source>
</evidence>
<accession>A0A1H6LDN9</accession>
<dbReference type="RefSeq" id="WP_091098925.1">
    <property type="nucleotide sequence ID" value="NZ_FNXE01000021.1"/>
</dbReference>
<sequence length="296" mass="33146">MKKTFILLTSVILLISCNNDNIVNNGNTSENNILSTLNNYNKKFLNNSNNQKKDPPKVDKMKALKLGLVDAAAAVGVGPVWRVPIVGPYAGLWLSFGASWAAAGESAEAQDKKVITKSVNSNEIESLINLYSNISNPLNEIGVAHNKALIELASNHISMINENNRIIEEVTDYMVSTPFMKTTFNERLNFVADNQNKDFIVKNFNNSSNIRTFDDLNNQINSNPFSSRTQKDFILSISSFLENNSDEINQIVITEYIDGLEEMTIDDDTLNEVERNELLSFLSILNHSYCLWLIAN</sequence>
<dbReference type="Proteomes" id="UP000199634">
    <property type="component" value="Unassembled WGS sequence"/>
</dbReference>
<proteinExistence type="predicted"/>
<gene>
    <name evidence="1" type="ORF">SAMN02927937_01679</name>
</gene>
<dbReference type="AlphaFoldDB" id="A0A1H6LDN9"/>
<dbReference type="STRING" id="1159016.SAMN02927937_01679"/>
<evidence type="ECO:0000313" key="2">
    <source>
        <dbReference type="Proteomes" id="UP000199634"/>
    </source>
</evidence>